<reference evidence="2" key="1">
    <citation type="submission" date="2022-07" db="EMBL/GenBank/DDBJ databases">
        <authorList>
            <person name="Macas J."/>
            <person name="Novak P."/>
            <person name="Neumann P."/>
        </authorList>
    </citation>
    <scope>NUCLEOTIDE SEQUENCE</scope>
</reference>
<proteinExistence type="predicted"/>
<dbReference type="AlphaFoldDB" id="A0A9P0ZMH7"/>
<name>A0A9P0ZMH7_CUSEU</name>
<feature type="compositionally biased region" description="Acidic residues" evidence="1">
    <location>
        <begin position="64"/>
        <end position="92"/>
    </location>
</feature>
<keyword evidence="3" id="KW-1185">Reference proteome</keyword>
<feature type="compositionally biased region" description="Basic and acidic residues" evidence="1">
    <location>
        <begin position="17"/>
        <end position="35"/>
    </location>
</feature>
<evidence type="ECO:0000313" key="3">
    <source>
        <dbReference type="Proteomes" id="UP001152484"/>
    </source>
</evidence>
<dbReference type="OrthoDB" id="1321796at2759"/>
<evidence type="ECO:0000256" key="1">
    <source>
        <dbReference type="SAM" id="MobiDB-lite"/>
    </source>
</evidence>
<protein>
    <submittedName>
        <fullName evidence="2">Uncharacterized protein</fullName>
    </submittedName>
</protein>
<dbReference type="EMBL" id="CAMAPE010000046">
    <property type="protein sequence ID" value="CAH9104572.1"/>
    <property type="molecule type" value="Genomic_DNA"/>
</dbReference>
<dbReference type="Proteomes" id="UP001152484">
    <property type="component" value="Unassembled WGS sequence"/>
</dbReference>
<organism evidence="2 3">
    <name type="scientific">Cuscuta europaea</name>
    <name type="common">European dodder</name>
    <dbReference type="NCBI Taxonomy" id="41803"/>
    <lineage>
        <taxon>Eukaryota</taxon>
        <taxon>Viridiplantae</taxon>
        <taxon>Streptophyta</taxon>
        <taxon>Embryophyta</taxon>
        <taxon>Tracheophyta</taxon>
        <taxon>Spermatophyta</taxon>
        <taxon>Magnoliopsida</taxon>
        <taxon>eudicotyledons</taxon>
        <taxon>Gunneridae</taxon>
        <taxon>Pentapetalae</taxon>
        <taxon>asterids</taxon>
        <taxon>lamiids</taxon>
        <taxon>Solanales</taxon>
        <taxon>Convolvulaceae</taxon>
        <taxon>Cuscuteae</taxon>
        <taxon>Cuscuta</taxon>
        <taxon>Cuscuta subgen. Cuscuta</taxon>
    </lineage>
</organism>
<sequence length="92" mass="9917">MNYTSGWARRNLKQPKLMKDPEEQAKLPLSERESPIESSGLGEPDYTEFDFLDDATSAAAAAEEGIDEAEEAAEEGADEVEEPAADEGAPEA</sequence>
<comment type="caution">
    <text evidence="2">The sequence shown here is derived from an EMBL/GenBank/DDBJ whole genome shotgun (WGS) entry which is preliminary data.</text>
</comment>
<accession>A0A9P0ZMH7</accession>
<gene>
    <name evidence="2" type="ORF">CEURO_LOCUS16599</name>
</gene>
<feature type="region of interest" description="Disordered" evidence="1">
    <location>
        <begin position="1"/>
        <end position="92"/>
    </location>
</feature>
<evidence type="ECO:0000313" key="2">
    <source>
        <dbReference type="EMBL" id="CAH9104572.1"/>
    </source>
</evidence>